<dbReference type="Proteomes" id="UP001596298">
    <property type="component" value="Unassembled WGS sequence"/>
</dbReference>
<evidence type="ECO:0000313" key="13">
    <source>
        <dbReference type="EMBL" id="MFC6707613.1"/>
    </source>
</evidence>
<evidence type="ECO:0000259" key="11">
    <source>
        <dbReference type="Pfam" id="PF01729"/>
    </source>
</evidence>
<protein>
    <recommendedName>
        <fullName evidence="4">nicotinate-nucleotide diphosphorylase (carboxylating)</fullName>
        <ecNumber evidence="4">2.4.2.19</ecNumber>
    </recommendedName>
    <alternativeName>
        <fullName evidence="8">Quinolinate phosphoribosyltransferase [decarboxylating]</fullName>
    </alternativeName>
</protein>
<evidence type="ECO:0000256" key="7">
    <source>
        <dbReference type="ARBA" id="ARBA00022679"/>
    </source>
</evidence>
<dbReference type="GO" id="GO:0004514">
    <property type="term" value="F:nicotinate-nucleotide diphosphorylase (carboxylating) activity"/>
    <property type="evidence" value="ECO:0007669"/>
    <property type="project" value="UniProtKB-EC"/>
</dbReference>
<sequence length="301" mass="31604">MTTTPPAGNVFSPGLDRVVQTALTEDLGLGGDLTTRLTVPEDALGTAYIVSREEGVLSGGDAATATFLAVDPSLQIEWAKQAGDKLAAGDLVATVSGSARSVLTAERTALNLLGHLTGIASRTSVFVDLVDGTKARIVDTRKTTPGLRELEKRAVLHGGGTNHRFGLYDAILVKDNHIGLGGGLLPVLQRLAADSGHLVRVEIEVDTIEQLDTLLAFDVERIEQGLAPVVHAVLLDNMEAWQVATGVSHIRRHPAPLITEVSGGVDEETVQELARAGADAISIGALTHSVTCHDFGLDLQV</sequence>
<dbReference type="PANTHER" id="PTHR32179:SF3">
    <property type="entry name" value="NICOTINATE-NUCLEOTIDE PYROPHOSPHORYLASE [CARBOXYLATING]"/>
    <property type="match status" value="1"/>
</dbReference>
<dbReference type="InterPro" id="IPR004393">
    <property type="entry name" value="NadC"/>
</dbReference>
<dbReference type="Gene3D" id="3.20.20.70">
    <property type="entry name" value="Aldolase class I"/>
    <property type="match status" value="1"/>
</dbReference>
<keyword evidence="6 10" id="KW-0328">Glycosyltransferase</keyword>
<dbReference type="InterPro" id="IPR013785">
    <property type="entry name" value="Aldolase_TIM"/>
</dbReference>
<dbReference type="InterPro" id="IPR036068">
    <property type="entry name" value="Nicotinate_pribotase-like_C"/>
</dbReference>
<evidence type="ECO:0000256" key="2">
    <source>
        <dbReference type="ARBA" id="ARBA00004893"/>
    </source>
</evidence>
<keyword evidence="5" id="KW-0662">Pyridine nucleotide biosynthesis</keyword>
<dbReference type="PANTHER" id="PTHR32179">
    <property type="entry name" value="NICOTINATE-NUCLEOTIDE PYROPHOSPHORYLASE [CARBOXYLATING]"/>
    <property type="match status" value="1"/>
</dbReference>
<feature type="domain" description="Quinolinate phosphoribosyl transferase C-terminal" evidence="11">
    <location>
        <begin position="119"/>
        <end position="298"/>
    </location>
</feature>
<dbReference type="EMBL" id="JBHSWH010000001">
    <property type="protein sequence ID" value="MFC6707613.1"/>
    <property type="molecule type" value="Genomic_DNA"/>
</dbReference>
<comment type="similarity">
    <text evidence="3 10">Belongs to the NadC/ModD family.</text>
</comment>
<dbReference type="SUPFAM" id="SSF54675">
    <property type="entry name" value="Nicotinate/Quinolinate PRTase N-terminal domain-like"/>
    <property type="match status" value="1"/>
</dbReference>
<dbReference type="PIRSF" id="PIRSF006250">
    <property type="entry name" value="NadC_ModD"/>
    <property type="match status" value="1"/>
</dbReference>
<comment type="caution">
    <text evidence="13">The sequence shown here is derived from an EMBL/GenBank/DDBJ whole genome shotgun (WGS) entry which is preliminary data.</text>
</comment>
<dbReference type="InterPro" id="IPR022412">
    <property type="entry name" value="Quinolinate_PRibosylTrfase_N"/>
</dbReference>
<accession>A0ABW2ALC5</accession>
<keyword evidence="7 10" id="KW-0808">Transferase</keyword>
<dbReference type="InterPro" id="IPR002638">
    <property type="entry name" value="Quinolinate_PRibosylTrfase_C"/>
</dbReference>
<dbReference type="NCBIfam" id="TIGR00078">
    <property type="entry name" value="nadC"/>
    <property type="match status" value="1"/>
</dbReference>
<evidence type="ECO:0000256" key="10">
    <source>
        <dbReference type="PIRNR" id="PIRNR006250"/>
    </source>
</evidence>
<name>A0ABW2ALC5_9MICO</name>
<dbReference type="CDD" id="cd01572">
    <property type="entry name" value="QPRTase"/>
    <property type="match status" value="1"/>
</dbReference>
<evidence type="ECO:0000259" key="12">
    <source>
        <dbReference type="Pfam" id="PF02749"/>
    </source>
</evidence>
<evidence type="ECO:0000256" key="1">
    <source>
        <dbReference type="ARBA" id="ARBA00003237"/>
    </source>
</evidence>
<evidence type="ECO:0000256" key="6">
    <source>
        <dbReference type="ARBA" id="ARBA00022676"/>
    </source>
</evidence>
<evidence type="ECO:0000256" key="3">
    <source>
        <dbReference type="ARBA" id="ARBA00009400"/>
    </source>
</evidence>
<evidence type="ECO:0000256" key="4">
    <source>
        <dbReference type="ARBA" id="ARBA00011944"/>
    </source>
</evidence>
<evidence type="ECO:0000256" key="5">
    <source>
        <dbReference type="ARBA" id="ARBA00022642"/>
    </source>
</evidence>
<dbReference type="Pfam" id="PF01729">
    <property type="entry name" value="QRPTase_C"/>
    <property type="match status" value="1"/>
</dbReference>
<reference evidence="14" key="1">
    <citation type="journal article" date="2019" name="Int. J. Syst. Evol. Microbiol.">
        <title>The Global Catalogue of Microorganisms (GCM) 10K type strain sequencing project: providing services to taxonomists for standard genome sequencing and annotation.</title>
        <authorList>
            <consortium name="The Broad Institute Genomics Platform"/>
            <consortium name="The Broad Institute Genome Sequencing Center for Infectious Disease"/>
            <person name="Wu L."/>
            <person name="Ma J."/>
        </authorList>
    </citation>
    <scope>NUCLEOTIDE SEQUENCE [LARGE SCALE GENOMIC DNA]</scope>
    <source>
        <strain evidence="14">CCUG 58127</strain>
    </source>
</reference>
<dbReference type="Gene3D" id="3.90.1170.20">
    <property type="entry name" value="Quinolinate phosphoribosyl transferase, N-terminal domain"/>
    <property type="match status" value="1"/>
</dbReference>
<dbReference type="Pfam" id="PF02749">
    <property type="entry name" value="QRPTase_N"/>
    <property type="match status" value="1"/>
</dbReference>
<evidence type="ECO:0000256" key="8">
    <source>
        <dbReference type="ARBA" id="ARBA00033102"/>
    </source>
</evidence>
<keyword evidence="14" id="KW-1185">Reference proteome</keyword>
<dbReference type="InterPro" id="IPR037128">
    <property type="entry name" value="Quinolinate_PRibosylTase_N_sf"/>
</dbReference>
<feature type="domain" description="Quinolinate phosphoribosyl transferase N-terminal" evidence="12">
    <location>
        <begin position="32"/>
        <end position="116"/>
    </location>
</feature>
<dbReference type="SUPFAM" id="SSF51690">
    <property type="entry name" value="Nicotinate/Quinolinate PRTase C-terminal domain-like"/>
    <property type="match status" value="1"/>
</dbReference>
<gene>
    <name evidence="13" type="primary">nadC</name>
    <name evidence="13" type="ORF">ACFQDH_20815</name>
</gene>
<organism evidence="13 14">
    <name type="scientific">Flexivirga alba</name>
    <dbReference type="NCBI Taxonomy" id="702742"/>
    <lineage>
        <taxon>Bacteria</taxon>
        <taxon>Bacillati</taxon>
        <taxon>Actinomycetota</taxon>
        <taxon>Actinomycetes</taxon>
        <taxon>Micrococcales</taxon>
        <taxon>Dermacoccaceae</taxon>
        <taxon>Flexivirga</taxon>
    </lineage>
</organism>
<evidence type="ECO:0000313" key="14">
    <source>
        <dbReference type="Proteomes" id="UP001596298"/>
    </source>
</evidence>
<dbReference type="InterPro" id="IPR027277">
    <property type="entry name" value="NadC/ModD"/>
</dbReference>
<comment type="pathway">
    <text evidence="2">Cofactor biosynthesis; NAD(+) biosynthesis; nicotinate D-ribonucleotide from quinolinate: step 1/1.</text>
</comment>
<comment type="catalytic activity">
    <reaction evidence="9">
        <text>nicotinate beta-D-ribonucleotide + CO2 + diphosphate = quinolinate + 5-phospho-alpha-D-ribose 1-diphosphate + 2 H(+)</text>
        <dbReference type="Rhea" id="RHEA:12733"/>
        <dbReference type="ChEBI" id="CHEBI:15378"/>
        <dbReference type="ChEBI" id="CHEBI:16526"/>
        <dbReference type="ChEBI" id="CHEBI:29959"/>
        <dbReference type="ChEBI" id="CHEBI:33019"/>
        <dbReference type="ChEBI" id="CHEBI:57502"/>
        <dbReference type="ChEBI" id="CHEBI:58017"/>
        <dbReference type="EC" id="2.4.2.19"/>
    </reaction>
</comment>
<proteinExistence type="inferred from homology"/>
<comment type="function">
    <text evidence="1">Involved in the catabolism of quinolinic acid (QA).</text>
</comment>
<dbReference type="RefSeq" id="WP_382404283.1">
    <property type="nucleotide sequence ID" value="NZ_JBHSWH010000001.1"/>
</dbReference>
<dbReference type="EC" id="2.4.2.19" evidence="4"/>
<evidence type="ECO:0000256" key="9">
    <source>
        <dbReference type="ARBA" id="ARBA00047445"/>
    </source>
</evidence>